<dbReference type="EMBL" id="CP134146">
    <property type="protein sequence ID" value="WNC68385.1"/>
    <property type="molecule type" value="Genomic_DNA"/>
</dbReference>
<keyword evidence="9" id="KW-1185">Reference proteome</keyword>
<proteinExistence type="inferred from homology"/>
<dbReference type="InterPro" id="IPR001107">
    <property type="entry name" value="Band_7"/>
</dbReference>
<dbReference type="Pfam" id="PF01145">
    <property type="entry name" value="Band_7"/>
    <property type="match status" value="1"/>
</dbReference>
<comment type="function">
    <text evidence="6">HflC and HflK could regulate a protease.</text>
</comment>
<organism evidence="8 9">
    <name type="scientific">Thalassotalea nanhaiensis</name>
    <dbReference type="NCBI Taxonomy" id="3065648"/>
    <lineage>
        <taxon>Bacteria</taxon>
        <taxon>Pseudomonadati</taxon>
        <taxon>Pseudomonadota</taxon>
        <taxon>Gammaproteobacteria</taxon>
        <taxon>Alteromonadales</taxon>
        <taxon>Colwelliaceae</taxon>
        <taxon>Thalassotalea</taxon>
    </lineage>
</organism>
<evidence type="ECO:0000256" key="4">
    <source>
        <dbReference type="ARBA" id="ARBA00022989"/>
    </source>
</evidence>
<keyword evidence="8" id="KW-0378">Hydrolase</keyword>
<dbReference type="SUPFAM" id="SSF117892">
    <property type="entry name" value="Band 7/SPFH domain"/>
    <property type="match status" value="1"/>
</dbReference>
<dbReference type="CDD" id="cd03405">
    <property type="entry name" value="SPFH_HflC"/>
    <property type="match status" value="1"/>
</dbReference>
<dbReference type="PANTHER" id="PTHR42911:SF1">
    <property type="entry name" value="MODULATOR OF FTSH PROTEASE HFLC"/>
    <property type="match status" value="1"/>
</dbReference>
<reference evidence="9" key="1">
    <citation type="submission" date="2023-09" db="EMBL/GenBank/DDBJ databases">
        <authorList>
            <person name="Li S."/>
            <person name="Li X."/>
            <person name="Zhang C."/>
            <person name="Zhao Z."/>
        </authorList>
    </citation>
    <scope>NUCLEOTIDE SEQUENCE [LARGE SCALE GENOMIC DNA]</scope>
    <source>
        <strain evidence="9">SQ345</strain>
    </source>
</reference>
<evidence type="ECO:0000313" key="9">
    <source>
        <dbReference type="Proteomes" id="UP001248581"/>
    </source>
</evidence>
<evidence type="ECO:0000256" key="2">
    <source>
        <dbReference type="ARBA" id="ARBA00007862"/>
    </source>
</evidence>
<keyword evidence="3" id="KW-0812">Transmembrane</keyword>
<comment type="similarity">
    <text evidence="2 6">Belongs to the band 7/mec-2 family. HflC subfamily.</text>
</comment>
<keyword evidence="4" id="KW-1133">Transmembrane helix</keyword>
<protein>
    <recommendedName>
        <fullName evidence="6">Protein HflC</fullName>
    </recommendedName>
</protein>
<sequence length="294" mass="32893">MKNFAIIILVALGLLTVSSVFVINEGERGIVFQFSKIKRDSTGEMRIFSPGLHFKIPFIERVNKIDARIQTLDGAPDRFVTAEKKDVLVDSYVKWKIVDFSTFYVRTAGGNIDNASALLKQKVNNGLRTEFGRRTIAQIVSGDRDSLMEEAMLSAESSKADLGIEVVDVRVKRINLPEEVSNSIYERMRAERQAVAQEHRSQGREKAEVLRATVDAKVTVMIANAKKQSFTLRGEGDALAAKVYSDAYGKDAEFFSFLRSLEAYENSFSSKSDILVVKPDSDFFHYLKAPKSGK</sequence>
<evidence type="ECO:0000256" key="6">
    <source>
        <dbReference type="PIRNR" id="PIRNR005651"/>
    </source>
</evidence>
<dbReference type="InterPro" id="IPR036013">
    <property type="entry name" value="Band_7/SPFH_dom_sf"/>
</dbReference>
<dbReference type="NCBIfam" id="TIGR01932">
    <property type="entry name" value="hflC"/>
    <property type="match status" value="2"/>
</dbReference>
<feature type="domain" description="Band 7" evidence="7">
    <location>
        <begin position="18"/>
        <end position="188"/>
    </location>
</feature>
<keyword evidence="5" id="KW-0472">Membrane</keyword>
<comment type="subcellular location">
    <subcellularLocation>
        <location evidence="1">Membrane</location>
        <topology evidence="1">Single-pass membrane protein</topology>
    </subcellularLocation>
</comment>
<name>A0ABY9TI55_9GAMM</name>
<dbReference type="Gene3D" id="3.30.479.30">
    <property type="entry name" value="Band 7 domain"/>
    <property type="match status" value="1"/>
</dbReference>
<evidence type="ECO:0000256" key="1">
    <source>
        <dbReference type="ARBA" id="ARBA00004167"/>
    </source>
</evidence>
<dbReference type="GO" id="GO:0008233">
    <property type="term" value="F:peptidase activity"/>
    <property type="evidence" value="ECO:0007669"/>
    <property type="project" value="UniProtKB-KW"/>
</dbReference>
<dbReference type="SMART" id="SM00244">
    <property type="entry name" value="PHB"/>
    <property type="match status" value="1"/>
</dbReference>
<dbReference type="Proteomes" id="UP001248581">
    <property type="component" value="Chromosome"/>
</dbReference>
<dbReference type="RefSeq" id="WP_348387541.1">
    <property type="nucleotide sequence ID" value="NZ_CP134146.1"/>
</dbReference>
<dbReference type="PANTHER" id="PTHR42911">
    <property type="entry name" value="MODULATOR OF FTSH PROTEASE HFLC"/>
    <property type="match status" value="1"/>
</dbReference>
<evidence type="ECO:0000256" key="5">
    <source>
        <dbReference type="ARBA" id="ARBA00023136"/>
    </source>
</evidence>
<dbReference type="InterPro" id="IPR010200">
    <property type="entry name" value="HflC"/>
</dbReference>
<dbReference type="GO" id="GO:0006508">
    <property type="term" value="P:proteolysis"/>
    <property type="evidence" value="ECO:0007669"/>
    <property type="project" value="UniProtKB-KW"/>
</dbReference>
<evidence type="ECO:0000259" key="7">
    <source>
        <dbReference type="SMART" id="SM00244"/>
    </source>
</evidence>
<evidence type="ECO:0000313" key="8">
    <source>
        <dbReference type="EMBL" id="WNC68385.1"/>
    </source>
</evidence>
<gene>
    <name evidence="8" type="primary">hflC</name>
    <name evidence="8" type="ORF">RI845_17930</name>
</gene>
<dbReference type="PIRSF" id="PIRSF005651">
    <property type="entry name" value="HflC"/>
    <property type="match status" value="1"/>
</dbReference>
<evidence type="ECO:0000256" key="3">
    <source>
        <dbReference type="ARBA" id="ARBA00022692"/>
    </source>
</evidence>
<accession>A0ABY9TI55</accession>
<keyword evidence="8" id="KW-0645">Protease</keyword>